<keyword evidence="2" id="KW-0436">Ligase</keyword>
<evidence type="ECO:0000313" key="4">
    <source>
        <dbReference type="EnsemblPlants" id="AUR62017543-RA:cds"/>
    </source>
</evidence>
<dbReference type="PANTHER" id="PTHR43859">
    <property type="entry name" value="ACYL-ACTIVATING ENZYME"/>
    <property type="match status" value="1"/>
</dbReference>
<feature type="domain" description="AMP-dependent synthetase/ligase" evidence="3">
    <location>
        <begin position="3"/>
        <end position="128"/>
    </location>
</feature>
<dbReference type="PANTHER" id="PTHR43859:SF57">
    <property type="entry name" value="ACYL-ACTIVATING ENZYME 8-RELATED"/>
    <property type="match status" value="1"/>
</dbReference>
<dbReference type="PROSITE" id="PS00455">
    <property type="entry name" value="AMP_BINDING"/>
    <property type="match status" value="1"/>
</dbReference>
<comment type="similarity">
    <text evidence="1">Belongs to the ATP-dependent AMP-binding enzyme family.</text>
</comment>
<dbReference type="InterPro" id="IPR000873">
    <property type="entry name" value="AMP-dep_synth/lig_dom"/>
</dbReference>
<name>A0A803LRG4_CHEQI</name>
<organism evidence="4 5">
    <name type="scientific">Chenopodium quinoa</name>
    <name type="common">Quinoa</name>
    <dbReference type="NCBI Taxonomy" id="63459"/>
    <lineage>
        <taxon>Eukaryota</taxon>
        <taxon>Viridiplantae</taxon>
        <taxon>Streptophyta</taxon>
        <taxon>Embryophyta</taxon>
        <taxon>Tracheophyta</taxon>
        <taxon>Spermatophyta</taxon>
        <taxon>Magnoliopsida</taxon>
        <taxon>eudicotyledons</taxon>
        <taxon>Gunneridae</taxon>
        <taxon>Pentapetalae</taxon>
        <taxon>Caryophyllales</taxon>
        <taxon>Chenopodiaceae</taxon>
        <taxon>Chenopodioideae</taxon>
        <taxon>Atripliceae</taxon>
        <taxon>Chenopodium</taxon>
    </lineage>
</organism>
<reference evidence="4" key="1">
    <citation type="journal article" date="2017" name="Nature">
        <title>The genome of Chenopodium quinoa.</title>
        <authorList>
            <person name="Jarvis D.E."/>
            <person name="Ho Y.S."/>
            <person name="Lightfoot D.J."/>
            <person name="Schmoeckel S.M."/>
            <person name="Li B."/>
            <person name="Borm T.J.A."/>
            <person name="Ohyanagi H."/>
            <person name="Mineta K."/>
            <person name="Michell C.T."/>
            <person name="Saber N."/>
            <person name="Kharbatia N.M."/>
            <person name="Rupper R.R."/>
            <person name="Sharp A.R."/>
            <person name="Dally N."/>
            <person name="Boughton B.A."/>
            <person name="Woo Y.H."/>
            <person name="Gao G."/>
            <person name="Schijlen E.G.W.M."/>
            <person name="Guo X."/>
            <person name="Momin A.A."/>
            <person name="Negrao S."/>
            <person name="Al-Babili S."/>
            <person name="Gehring C."/>
            <person name="Roessner U."/>
            <person name="Jung C."/>
            <person name="Murphy K."/>
            <person name="Arold S.T."/>
            <person name="Gojobori T."/>
            <person name="van der Linden C.G."/>
            <person name="van Loo E.N."/>
            <person name="Jellen E.N."/>
            <person name="Maughan P.J."/>
            <person name="Tester M."/>
        </authorList>
    </citation>
    <scope>NUCLEOTIDE SEQUENCE [LARGE SCALE GENOMIC DNA]</scope>
    <source>
        <strain evidence="4">cv. PI 614886</strain>
    </source>
</reference>
<evidence type="ECO:0000259" key="3">
    <source>
        <dbReference type="Pfam" id="PF00501"/>
    </source>
</evidence>
<keyword evidence="5" id="KW-1185">Reference proteome</keyword>
<dbReference type="AlphaFoldDB" id="A0A803LRG4"/>
<proteinExistence type="inferred from homology"/>
<sequence>MAGAILNINIRLNPATISVILHHSESKLVFVYHKLCSLVLDASSLLPSNHPRPRLVLISDEDNNTPTPREFCASYEDLIARGDATFEWISPLSEWDPIVLNYTSGTTSSPKGVVHCHRGSYISSLDSLMDWSVPKNQSTYGPYRCSMSMDGPSLGGWRL</sequence>
<dbReference type="InterPro" id="IPR042099">
    <property type="entry name" value="ANL_N_sf"/>
</dbReference>
<dbReference type="InterPro" id="IPR020845">
    <property type="entry name" value="AMP-binding_CS"/>
</dbReference>
<evidence type="ECO:0000313" key="5">
    <source>
        <dbReference type="Proteomes" id="UP000596660"/>
    </source>
</evidence>
<dbReference type="Gene3D" id="3.40.50.12780">
    <property type="entry name" value="N-terminal domain of ligase-like"/>
    <property type="match status" value="1"/>
</dbReference>
<dbReference type="Proteomes" id="UP000596660">
    <property type="component" value="Unplaced"/>
</dbReference>
<dbReference type="Pfam" id="PF00501">
    <property type="entry name" value="AMP-binding"/>
    <property type="match status" value="1"/>
</dbReference>
<dbReference type="Gramene" id="AUR62017543-RA">
    <property type="protein sequence ID" value="AUR62017543-RA:cds"/>
    <property type="gene ID" value="AUR62017543"/>
</dbReference>
<dbReference type="GO" id="GO:0016874">
    <property type="term" value="F:ligase activity"/>
    <property type="evidence" value="ECO:0007669"/>
    <property type="project" value="UniProtKB-KW"/>
</dbReference>
<dbReference type="EnsemblPlants" id="AUR62017543-RA">
    <property type="protein sequence ID" value="AUR62017543-RA:cds"/>
    <property type="gene ID" value="AUR62017543"/>
</dbReference>
<dbReference type="OMA" id="IPPEDEW"/>
<evidence type="ECO:0000256" key="2">
    <source>
        <dbReference type="ARBA" id="ARBA00022598"/>
    </source>
</evidence>
<evidence type="ECO:0000256" key="1">
    <source>
        <dbReference type="ARBA" id="ARBA00006432"/>
    </source>
</evidence>
<reference evidence="4" key="2">
    <citation type="submission" date="2021-03" db="UniProtKB">
        <authorList>
            <consortium name="EnsemblPlants"/>
        </authorList>
    </citation>
    <scope>IDENTIFICATION</scope>
</reference>
<accession>A0A803LRG4</accession>
<protein>
    <recommendedName>
        <fullName evidence="3">AMP-dependent synthetase/ligase domain-containing protein</fullName>
    </recommendedName>
</protein>
<dbReference type="SUPFAM" id="SSF56801">
    <property type="entry name" value="Acetyl-CoA synthetase-like"/>
    <property type="match status" value="1"/>
</dbReference>